<evidence type="ECO:0000313" key="2">
    <source>
        <dbReference type="Proteomes" id="UP000738349"/>
    </source>
</evidence>
<proteinExistence type="predicted"/>
<accession>A0A9P9II91</accession>
<name>A0A9P9II91_9HYPO</name>
<gene>
    <name evidence="1" type="ORF">EDB81DRAFT_230242</name>
</gene>
<protein>
    <submittedName>
        <fullName evidence="1">Uncharacterized protein</fullName>
    </submittedName>
</protein>
<sequence>MSSAIRQTAASLRYSGQYQAALSLLTDVSTPDLWVICERAQCHFMCHQFEQVIQDYLQLIATKATVGSIEEAIVRIVYDFSRLHQDMAFEEAVQTAEDIFSTWLKDKPAEAFDEDLLSLLCLYHMIEDLGYRFLSDSAQELGSRDVYPPSWATLESLRTRFLSERQVGLLAMIHLAERDSHPAKVQASRIRQTLDIMTADIDNDLRVYLGVLLAESLYKQGEKSQASQELMALRSAKYSICNPEAQWWAEYILLRSEGHEGNNMEALKRLLQTCSDRDARNAATACAFLEAESYLEGGDEKKYAECIKNLLERSHALHLPTRHDLKDEDVGVPSISQAPPYSSFEFWFRYLWFLKEDMDSRTRLGLAISCSTRFFQRHLNCSFPQLKNTLANSLAESYEECGDIHHALQWTAREKAFAEEANDQTLVDEARFRMGFLMSQDAVKIADDPHGVSLAEWKLARRHDLEALYEEARQKGLRDFQFQSASRRLDKELDDEVSRNETPCGHIWLPKTLEALSYLPNPERDLQTQLIKYKIAHAKFDSKDFKGAAEALAEVTALAEADTSGRADQVLAPAFFTKARAHLHEYLASRSSQSWDASLEALGRSQAESEKRSRIDEVACCHVLAAVLWHARSPADSITLTAWGLTAC</sequence>
<evidence type="ECO:0000313" key="1">
    <source>
        <dbReference type="EMBL" id="KAH7121561.1"/>
    </source>
</evidence>
<dbReference type="AlphaFoldDB" id="A0A9P9II91"/>
<dbReference type="EMBL" id="JAGMUV010000024">
    <property type="protein sequence ID" value="KAH7121561.1"/>
    <property type="molecule type" value="Genomic_DNA"/>
</dbReference>
<dbReference type="Proteomes" id="UP000738349">
    <property type="component" value="Unassembled WGS sequence"/>
</dbReference>
<dbReference type="OrthoDB" id="10590975at2759"/>
<reference evidence="1" key="1">
    <citation type="journal article" date="2021" name="Nat. Commun.">
        <title>Genetic determinants of endophytism in the Arabidopsis root mycobiome.</title>
        <authorList>
            <person name="Mesny F."/>
            <person name="Miyauchi S."/>
            <person name="Thiergart T."/>
            <person name="Pickel B."/>
            <person name="Atanasova L."/>
            <person name="Karlsson M."/>
            <person name="Huettel B."/>
            <person name="Barry K.W."/>
            <person name="Haridas S."/>
            <person name="Chen C."/>
            <person name="Bauer D."/>
            <person name="Andreopoulos W."/>
            <person name="Pangilinan J."/>
            <person name="LaButti K."/>
            <person name="Riley R."/>
            <person name="Lipzen A."/>
            <person name="Clum A."/>
            <person name="Drula E."/>
            <person name="Henrissat B."/>
            <person name="Kohler A."/>
            <person name="Grigoriev I.V."/>
            <person name="Martin F.M."/>
            <person name="Hacquard S."/>
        </authorList>
    </citation>
    <scope>NUCLEOTIDE SEQUENCE</scope>
    <source>
        <strain evidence="1">MPI-CAGE-AT-0147</strain>
    </source>
</reference>
<keyword evidence="2" id="KW-1185">Reference proteome</keyword>
<comment type="caution">
    <text evidence="1">The sequence shown here is derived from an EMBL/GenBank/DDBJ whole genome shotgun (WGS) entry which is preliminary data.</text>
</comment>
<organism evidence="1 2">
    <name type="scientific">Dactylonectria macrodidyma</name>
    <dbReference type="NCBI Taxonomy" id="307937"/>
    <lineage>
        <taxon>Eukaryota</taxon>
        <taxon>Fungi</taxon>
        <taxon>Dikarya</taxon>
        <taxon>Ascomycota</taxon>
        <taxon>Pezizomycotina</taxon>
        <taxon>Sordariomycetes</taxon>
        <taxon>Hypocreomycetidae</taxon>
        <taxon>Hypocreales</taxon>
        <taxon>Nectriaceae</taxon>
        <taxon>Dactylonectria</taxon>
    </lineage>
</organism>